<evidence type="ECO:0000256" key="1">
    <source>
        <dbReference type="SAM" id="Phobius"/>
    </source>
</evidence>
<evidence type="ECO:0000313" key="3">
    <source>
        <dbReference type="EMBL" id="GFH54615.1"/>
    </source>
</evidence>
<feature type="transmembrane region" description="Helical" evidence="1">
    <location>
        <begin position="91"/>
        <end position="113"/>
    </location>
</feature>
<dbReference type="Proteomes" id="UP001054902">
    <property type="component" value="Unassembled WGS sequence"/>
</dbReference>
<sequence length="311" mass="34824">MRHYYKLILLALPIESLSFSLHSPTPALRKIGLSNNHPTRMGFRLRRCKNKPFEKYSMKKDIKSVSFLKENEEQEDGVVDEVIKYNHISRLYSLMSILSTLAWIFTSCVALSFHPDPKFANCSMRHNILTMGQAFAFPLPVMIASFHALSKNACAIQSDAIIGVGLNAVMSSVSFFLAASSAFAPSFAFGYDLYSIKQKVATSIVHVLSGILSSVEAWKNLQRYRTAGTQDESRLCFKHRDLSTSLYFIGSFSMLYFAIQPFFVSYPLVTIPTILGKRLSRPASIFTFLGSSIAYILGISATRKNVVKAYT</sequence>
<dbReference type="EMBL" id="BLLK01000047">
    <property type="protein sequence ID" value="GFH54615.1"/>
    <property type="molecule type" value="Genomic_DNA"/>
</dbReference>
<feature type="chain" id="PRO_5041907478" evidence="2">
    <location>
        <begin position="19"/>
        <end position="311"/>
    </location>
</feature>
<keyword evidence="1" id="KW-0472">Membrane</keyword>
<keyword evidence="1" id="KW-1133">Transmembrane helix</keyword>
<organism evidence="3 4">
    <name type="scientific">Chaetoceros tenuissimus</name>
    <dbReference type="NCBI Taxonomy" id="426638"/>
    <lineage>
        <taxon>Eukaryota</taxon>
        <taxon>Sar</taxon>
        <taxon>Stramenopiles</taxon>
        <taxon>Ochrophyta</taxon>
        <taxon>Bacillariophyta</taxon>
        <taxon>Coscinodiscophyceae</taxon>
        <taxon>Chaetocerotophycidae</taxon>
        <taxon>Chaetocerotales</taxon>
        <taxon>Chaetocerotaceae</taxon>
        <taxon>Chaetoceros</taxon>
    </lineage>
</organism>
<protein>
    <submittedName>
        <fullName evidence="3">Uncharacterized protein</fullName>
    </submittedName>
</protein>
<feature type="transmembrane region" description="Helical" evidence="1">
    <location>
        <begin position="203"/>
        <end position="221"/>
    </location>
</feature>
<feature type="transmembrane region" description="Helical" evidence="1">
    <location>
        <begin position="161"/>
        <end position="183"/>
    </location>
</feature>
<feature type="transmembrane region" description="Helical" evidence="1">
    <location>
        <begin position="128"/>
        <end position="149"/>
    </location>
</feature>
<feature type="signal peptide" evidence="2">
    <location>
        <begin position="1"/>
        <end position="18"/>
    </location>
</feature>
<accession>A0AAD3D0W1</accession>
<feature type="transmembrane region" description="Helical" evidence="1">
    <location>
        <begin position="242"/>
        <end position="263"/>
    </location>
</feature>
<evidence type="ECO:0000313" key="4">
    <source>
        <dbReference type="Proteomes" id="UP001054902"/>
    </source>
</evidence>
<feature type="transmembrane region" description="Helical" evidence="1">
    <location>
        <begin position="283"/>
        <end position="302"/>
    </location>
</feature>
<keyword evidence="1" id="KW-0812">Transmembrane</keyword>
<dbReference type="AlphaFoldDB" id="A0AAD3D0W1"/>
<evidence type="ECO:0000256" key="2">
    <source>
        <dbReference type="SAM" id="SignalP"/>
    </source>
</evidence>
<keyword evidence="4" id="KW-1185">Reference proteome</keyword>
<keyword evidence="2" id="KW-0732">Signal</keyword>
<proteinExistence type="predicted"/>
<reference evidence="3 4" key="1">
    <citation type="journal article" date="2021" name="Sci. Rep.">
        <title>The genome of the diatom Chaetoceros tenuissimus carries an ancient integrated fragment of an extant virus.</title>
        <authorList>
            <person name="Hongo Y."/>
            <person name="Kimura K."/>
            <person name="Takaki Y."/>
            <person name="Yoshida Y."/>
            <person name="Baba S."/>
            <person name="Kobayashi G."/>
            <person name="Nagasaki K."/>
            <person name="Hano T."/>
            <person name="Tomaru Y."/>
        </authorList>
    </citation>
    <scope>NUCLEOTIDE SEQUENCE [LARGE SCALE GENOMIC DNA]</scope>
    <source>
        <strain evidence="3 4">NIES-3715</strain>
    </source>
</reference>
<comment type="caution">
    <text evidence="3">The sequence shown here is derived from an EMBL/GenBank/DDBJ whole genome shotgun (WGS) entry which is preliminary data.</text>
</comment>
<gene>
    <name evidence="3" type="ORF">CTEN210_11091</name>
</gene>
<name>A0AAD3D0W1_9STRA</name>